<evidence type="ECO:0008006" key="6">
    <source>
        <dbReference type="Google" id="ProtNLM"/>
    </source>
</evidence>
<accession>A0A8T8HSS2</accession>
<keyword evidence="1" id="KW-1133">Transmembrane helix</keyword>
<dbReference type="Proteomes" id="UP001195724">
    <property type="component" value="Unassembled WGS sequence"/>
</dbReference>
<evidence type="ECO:0000256" key="1">
    <source>
        <dbReference type="SAM" id="Phobius"/>
    </source>
</evidence>
<feature type="transmembrane region" description="Helical" evidence="1">
    <location>
        <begin position="167"/>
        <end position="187"/>
    </location>
</feature>
<dbReference type="EMBL" id="JAFBCL010000001">
    <property type="protein sequence ID" value="MBM7812936.1"/>
    <property type="molecule type" value="Genomic_DNA"/>
</dbReference>
<gene>
    <name evidence="3" type="ORF">J7S33_19680</name>
    <name evidence="2" type="ORF">JOE68_003801</name>
</gene>
<keyword evidence="1" id="KW-0812">Transmembrane</keyword>
<reference evidence="3" key="2">
    <citation type="submission" date="2021-04" db="EMBL/GenBank/DDBJ databases">
        <title>Saccharothrix algeriensis WGS.</title>
        <authorList>
            <person name="Stuskova K."/>
            <person name="Hakalova E."/>
            <person name="Tebbal A.B."/>
            <person name="Eichmeier A."/>
        </authorList>
    </citation>
    <scope>NUCLEOTIDE SEQUENCE</scope>
    <source>
        <strain evidence="3">NRRL B-24137</strain>
    </source>
</reference>
<dbReference type="EMBL" id="CP072788">
    <property type="protein sequence ID" value="QTR01575.1"/>
    <property type="molecule type" value="Genomic_DNA"/>
</dbReference>
<keyword evidence="5" id="KW-1185">Reference proteome</keyword>
<feature type="transmembrane region" description="Helical" evidence="1">
    <location>
        <begin position="72"/>
        <end position="92"/>
    </location>
</feature>
<dbReference type="Proteomes" id="UP000671828">
    <property type="component" value="Chromosome"/>
</dbReference>
<feature type="transmembrane region" description="Helical" evidence="1">
    <location>
        <begin position="302"/>
        <end position="327"/>
    </location>
</feature>
<evidence type="ECO:0000313" key="3">
    <source>
        <dbReference type="EMBL" id="QTR01575.1"/>
    </source>
</evidence>
<feature type="transmembrane region" description="Helical" evidence="1">
    <location>
        <begin position="31"/>
        <end position="52"/>
    </location>
</feature>
<evidence type="ECO:0000313" key="2">
    <source>
        <dbReference type="EMBL" id="MBM7812936.1"/>
    </source>
</evidence>
<proteinExistence type="predicted"/>
<protein>
    <recommendedName>
        <fullName evidence="6">Transmembrane transport protein</fullName>
    </recommendedName>
</protein>
<sequence>MTVTSTPARQRTRVGWGDLAWLTWRQHRWQLVALAGAVALVALLCLVVTWVVNATGNPHHDIPVLGDFTGAIRMATIAATGFGGLVAVFWAAPLLSREYEQKTTVVVWTQDITPVRWLAGKVVLLGVPAVGLAAALGSALVTAQHALNSVSGDYPVFPPFRDEPFESVPLVQVGYAAFGFALGLVTSAITRRTVLSMGLALGAFIAARVAVAKLWRPYYQTPLREVQPYSASYTLGPQDLHMYVMSGYLDAAGNEIEFPRACLEAPTAGVQSIDSRGDFEQCLRDNGVVDKFIDYQPVERVAAFQLIEFGVFALLAAGLLALAFTWLRRTRRT</sequence>
<feature type="transmembrane region" description="Helical" evidence="1">
    <location>
        <begin position="122"/>
        <end position="147"/>
    </location>
</feature>
<reference evidence="2 5" key="1">
    <citation type="submission" date="2021-01" db="EMBL/GenBank/DDBJ databases">
        <title>Sequencing the genomes of 1000 actinobacteria strains.</title>
        <authorList>
            <person name="Klenk H.-P."/>
        </authorList>
    </citation>
    <scope>NUCLEOTIDE SEQUENCE [LARGE SCALE GENOMIC DNA]</scope>
    <source>
        <strain evidence="2 5">DSM 44581</strain>
    </source>
</reference>
<evidence type="ECO:0000313" key="4">
    <source>
        <dbReference type="Proteomes" id="UP000671828"/>
    </source>
</evidence>
<keyword evidence="1" id="KW-0472">Membrane</keyword>
<dbReference type="AlphaFoldDB" id="A0A8T8HSS2"/>
<name>A0A8T8HSS2_9PSEU</name>
<dbReference type="RefSeq" id="WP_204843631.1">
    <property type="nucleotide sequence ID" value="NZ_JAFBCL010000001.1"/>
</dbReference>
<feature type="transmembrane region" description="Helical" evidence="1">
    <location>
        <begin position="194"/>
        <end position="215"/>
    </location>
</feature>
<organism evidence="3 4">
    <name type="scientific">Saccharothrix algeriensis</name>
    <dbReference type="NCBI Taxonomy" id="173560"/>
    <lineage>
        <taxon>Bacteria</taxon>
        <taxon>Bacillati</taxon>
        <taxon>Actinomycetota</taxon>
        <taxon>Actinomycetes</taxon>
        <taxon>Pseudonocardiales</taxon>
        <taxon>Pseudonocardiaceae</taxon>
        <taxon>Saccharothrix</taxon>
    </lineage>
</organism>
<evidence type="ECO:0000313" key="5">
    <source>
        <dbReference type="Proteomes" id="UP001195724"/>
    </source>
</evidence>